<name>A0ABY7M9X9_9CHLR</name>
<evidence type="ECO:0000256" key="8">
    <source>
        <dbReference type="SAM" id="Phobius"/>
    </source>
</evidence>
<evidence type="ECO:0000256" key="7">
    <source>
        <dbReference type="ARBA" id="ARBA00023136"/>
    </source>
</evidence>
<evidence type="ECO:0000313" key="9">
    <source>
        <dbReference type="EMBL" id="WBL36393.1"/>
    </source>
</evidence>
<accession>A0ABY7M9X9</accession>
<dbReference type="SUPFAM" id="SSF81343">
    <property type="entry name" value="Fumarate reductase respiratory complex transmembrane subunits"/>
    <property type="match status" value="1"/>
</dbReference>
<dbReference type="InterPro" id="IPR034804">
    <property type="entry name" value="SQR/QFR_C/D"/>
</dbReference>
<evidence type="ECO:0000256" key="4">
    <source>
        <dbReference type="ARBA" id="ARBA00022723"/>
    </source>
</evidence>
<evidence type="ECO:0000256" key="3">
    <source>
        <dbReference type="ARBA" id="ARBA00022692"/>
    </source>
</evidence>
<dbReference type="CDD" id="cd03498">
    <property type="entry name" value="SQR_TypeB_2_TM"/>
    <property type="match status" value="1"/>
</dbReference>
<feature type="transmembrane region" description="Helical" evidence="8">
    <location>
        <begin position="121"/>
        <end position="142"/>
    </location>
</feature>
<feature type="transmembrane region" description="Helical" evidence="8">
    <location>
        <begin position="203"/>
        <end position="228"/>
    </location>
</feature>
<feature type="transmembrane region" description="Helical" evidence="8">
    <location>
        <begin position="162"/>
        <end position="183"/>
    </location>
</feature>
<evidence type="ECO:0000256" key="2">
    <source>
        <dbReference type="ARBA" id="ARBA00022617"/>
    </source>
</evidence>
<gene>
    <name evidence="9" type="ORF">O0235_02145</name>
</gene>
<keyword evidence="2" id="KW-0349">Heme</keyword>
<evidence type="ECO:0000313" key="10">
    <source>
        <dbReference type="Proteomes" id="UP001212803"/>
    </source>
</evidence>
<evidence type="ECO:0000256" key="1">
    <source>
        <dbReference type="ARBA" id="ARBA00004370"/>
    </source>
</evidence>
<dbReference type="Proteomes" id="UP001212803">
    <property type="component" value="Chromosome"/>
</dbReference>
<dbReference type="InterPro" id="IPR011138">
    <property type="entry name" value="Cytochrome_b-558"/>
</dbReference>
<dbReference type="InterPro" id="IPR000701">
    <property type="entry name" value="SuccDH_FuR_B_TM-su"/>
</dbReference>
<feature type="transmembrane region" description="Helical" evidence="8">
    <location>
        <begin position="71"/>
        <end position="92"/>
    </location>
</feature>
<dbReference type="EMBL" id="CP115149">
    <property type="protein sequence ID" value="WBL36393.1"/>
    <property type="molecule type" value="Genomic_DNA"/>
</dbReference>
<keyword evidence="7 8" id="KW-0472">Membrane</keyword>
<keyword evidence="5 8" id="KW-1133">Transmembrane helix</keyword>
<sequence length="229" mass="25722">MRPRIWIPDFYGSAVGKKAVMAVTGIVLLGFVLVHMLGNLHLYEGAEKMNWYGEYLREIGEPILPRTGLLWIVRSVLILAFALHIHAAYSLTVMNRQSRKTKYQGGRDYIAANYAARTMRWSGVIVGLFVIYHLMDLTWGMGGADFTKGEPYQNVVASLSRWPIAGVYIVANLLLGMHIYHGAWSLFQSLGWSHPRFNHWRRVFAAAFAAIIVIGNVSFPIAVLTGIVE</sequence>
<comment type="subcellular location">
    <subcellularLocation>
        <location evidence="1">Membrane</location>
    </subcellularLocation>
</comment>
<organism evidence="9 10">
    <name type="scientific">Tepidiforma flava</name>
    <dbReference type="NCBI Taxonomy" id="3004094"/>
    <lineage>
        <taxon>Bacteria</taxon>
        <taxon>Bacillati</taxon>
        <taxon>Chloroflexota</taxon>
        <taxon>Tepidiformia</taxon>
        <taxon>Tepidiformales</taxon>
        <taxon>Tepidiformaceae</taxon>
        <taxon>Tepidiforma</taxon>
    </lineage>
</organism>
<dbReference type="Gene3D" id="1.20.1300.10">
    <property type="entry name" value="Fumarate reductase/succinate dehydrogenase, transmembrane subunit"/>
    <property type="match status" value="1"/>
</dbReference>
<dbReference type="RefSeq" id="WP_270056917.1">
    <property type="nucleotide sequence ID" value="NZ_CP115149.1"/>
</dbReference>
<dbReference type="Pfam" id="PF01127">
    <property type="entry name" value="Sdh_cyt"/>
    <property type="match status" value="1"/>
</dbReference>
<evidence type="ECO:0000256" key="6">
    <source>
        <dbReference type="ARBA" id="ARBA00023004"/>
    </source>
</evidence>
<evidence type="ECO:0000256" key="5">
    <source>
        <dbReference type="ARBA" id="ARBA00022989"/>
    </source>
</evidence>
<keyword evidence="3 8" id="KW-0812">Transmembrane</keyword>
<keyword evidence="6" id="KW-0408">Iron</keyword>
<protein>
    <submittedName>
        <fullName evidence="9">Succinate dehydrogenase cytochrome b subunit</fullName>
    </submittedName>
</protein>
<feature type="transmembrane region" description="Helical" evidence="8">
    <location>
        <begin position="20"/>
        <end position="43"/>
    </location>
</feature>
<keyword evidence="10" id="KW-1185">Reference proteome</keyword>
<reference evidence="9 10" key="1">
    <citation type="journal article" date="2023" name="ISME J.">
        <title>Thermophilic Dehalococcoidia with unusual traits shed light on an unexpected past.</title>
        <authorList>
            <person name="Palmer M."/>
            <person name="Covington J.K."/>
            <person name="Zhou E.M."/>
            <person name="Thomas S.C."/>
            <person name="Habib N."/>
            <person name="Seymour C.O."/>
            <person name="Lai D."/>
            <person name="Johnston J."/>
            <person name="Hashimi A."/>
            <person name="Jiao J.Y."/>
            <person name="Muok A.R."/>
            <person name="Liu L."/>
            <person name="Xian W.D."/>
            <person name="Zhi X.Y."/>
            <person name="Li M.M."/>
            <person name="Silva L.P."/>
            <person name="Bowen B.P."/>
            <person name="Louie K."/>
            <person name="Briegel A."/>
            <person name="Pett-Ridge J."/>
            <person name="Weber P.K."/>
            <person name="Tocheva E.I."/>
            <person name="Woyke T."/>
            <person name="Northen T.R."/>
            <person name="Mayali X."/>
            <person name="Li W.J."/>
            <person name="Hedlund B.P."/>
        </authorList>
    </citation>
    <scope>NUCLEOTIDE SEQUENCE [LARGE SCALE GENOMIC DNA]</scope>
    <source>
        <strain evidence="9 10">YIM 72310</strain>
    </source>
</reference>
<proteinExistence type="predicted"/>
<dbReference type="NCBIfam" id="TIGR02046">
    <property type="entry name" value="sdhC_b558_fam"/>
    <property type="match status" value="1"/>
</dbReference>
<keyword evidence="4" id="KW-0479">Metal-binding</keyword>